<feature type="region of interest" description="Disordered" evidence="8">
    <location>
        <begin position="1"/>
        <end position="23"/>
    </location>
</feature>
<dbReference type="EMBL" id="VBAM01000411">
    <property type="protein sequence ID" value="TMJ08289.1"/>
    <property type="molecule type" value="Genomic_DNA"/>
</dbReference>
<protein>
    <submittedName>
        <fullName evidence="10">ABC transporter permease</fullName>
    </submittedName>
</protein>
<comment type="similarity">
    <text evidence="7">Belongs to the binding-protein-dependent transport system permease family.</text>
</comment>
<dbReference type="PROSITE" id="PS50928">
    <property type="entry name" value="ABC_TM1"/>
    <property type="match status" value="1"/>
</dbReference>
<evidence type="ECO:0000256" key="1">
    <source>
        <dbReference type="ARBA" id="ARBA00004651"/>
    </source>
</evidence>
<dbReference type="AlphaFoldDB" id="A0A537LJV6"/>
<feature type="transmembrane region" description="Helical" evidence="7">
    <location>
        <begin position="257"/>
        <end position="277"/>
    </location>
</feature>
<dbReference type="Pfam" id="PF00528">
    <property type="entry name" value="BPD_transp_1"/>
    <property type="match status" value="1"/>
</dbReference>
<dbReference type="CDD" id="cd06261">
    <property type="entry name" value="TM_PBP2"/>
    <property type="match status" value="1"/>
</dbReference>
<dbReference type="InterPro" id="IPR000515">
    <property type="entry name" value="MetI-like"/>
</dbReference>
<evidence type="ECO:0000256" key="2">
    <source>
        <dbReference type="ARBA" id="ARBA00022448"/>
    </source>
</evidence>
<evidence type="ECO:0000256" key="8">
    <source>
        <dbReference type="SAM" id="MobiDB-lite"/>
    </source>
</evidence>
<dbReference type="GO" id="GO:0055085">
    <property type="term" value="P:transmembrane transport"/>
    <property type="evidence" value="ECO:0007669"/>
    <property type="project" value="InterPro"/>
</dbReference>
<feature type="transmembrane region" description="Helical" evidence="7">
    <location>
        <begin position="219"/>
        <end position="237"/>
    </location>
</feature>
<reference evidence="10 11" key="1">
    <citation type="journal article" date="2019" name="Nat. Microbiol.">
        <title>Mediterranean grassland soil C-N compound turnover is dependent on rainfall and depth, and is mediated by genomically divergent microorganisms.</title>
        <authorList>
            <person name="Diamond S."/>
            <person name="Andeer P.F."/>
            <person name="Li Z."/>
            <person name="Crits-Christoph A."/>
            <person name="Burstein D."/>
            <person name="Anantharaman K."/>
            <person name="Lane K.R."/>
            <person name="Thomas B.C."/>
            <person name="Pan C."/>
            <person name="Northen T.R."/>
            <person name="Banfield J.F."/>
        </authorList>
    </citation>
    <scope>NUCLEOTIDE SEQUENCE [LARGE SCALE GENOMIC DNA]</scope>
    <source>
        <strain evidence="10">NP_5</strain>
    </source>
</reference>
<comment type="caution">
    <text evidence="10">The sequence shown here is derived from an EMBL/GenBank/DDBJ whole genome shotgun (WGS) entry which is preliminary data.</text>
</comment>
<dbReference type="PANTHER" id="PTHR43386">
    <property type="entry name" value="OLIGOPEPTIDE TRANSPORT SYSTEM PERMEASE PROTEIN APPC"/>
    <property type="match status" value="1"/>
</dbReference>
<evidence type="ECO:0000259" key="9">
    <source>
        <dbReference type="PROSITE" id="PS50928"/>
    </source>
</evidence>
<evidence type="ECO:0000256" key="5">
    <source>
        <dbReference type="ARBA" id="ARBA00022989"/>
    </source>
</evidence>
<dbReference type="InterPro" id="IPR035906">
    <property type="entry name" value="MetI-like_sf"/>
</dbReference>
<accession>A0A537LJV6</accession>
<dbReference type="PANTHER" id="PTHR43386:SF1">
    <property type="entry name" value="D,D-DIPEPTIDE TRANSPORT SYSTEM PERMEASE PROTEIN DDPC-RELATED"/>
    <property type="match status" value="1"/>
</dbReference>
<evidence type="ECO:0000256" key="6">
    <source>
        <dbReference type="ARBA" id="ARBA00023136"/>
    </source>
</evidence>
<evidence type="ECO:0000313" key="10">
    <source>
        <dbReference type="EMBL" id="TMJ08289.1"/>
    </source>
</evidence>
<organism evidence="10 11">
    <name type="scientific">Candidatus Segetimicrobium genomatis</name>
    <dbReference type="NCBI Taxonomy" id="2569760"/>
    <lineage>
        <taxon>Bacteria</taxon>
        <taxon>Bacillati</taxon>
        <taxon>Candidatus Sysuimicrobiota</taxon>
        <taxon>Candidatus Sysuimicrobiia</taxon>
        <taxon>Candidatus Sysuimicrobiales</taxon>
        <taxon>Candidatus Segetimicrobiaceae</taxon>
        <taxon>Candidatus Segetimicrobium</taxon>
    </lineage>
</organism>
<comment type="subcellular location">
    <subcellularLocation>
        <location evidence="1 7">Cell membrane</location>
        <topology evidence="1 7">Multi-pass membrane protein</topology>
    </subcellularLocation>
</comment>
<gene>
    <name evidence="10" type="ORF">E6H02_10220</name>
</gene>
<dbReference type="Gene3D" id="1.10.3720.10">
    <property type="entry name" value="MetI-like"/>
    <property type="match status" value="1"/>
</dbReference>
<evidence type="ECO:0000313" key="11">
    <source>
        <dbReference type="Proteomes" id="UP000320393"/>
    </source>
</evidence>
<dbReference type="SUPFAM" id="SSF161098">
    <property type="entry name" value="MetI-like"/>
    <property type="match status" value="1"/>
</dbReference>
<keyword evidence="6 7" id="KW-0472">Membrane</keyword>
<keyword evidence="3" id="KW-1003">Cell membrane</keyword>
<proteinExistence type="inferred from homology"/>
<feature type="transmembrane region" description="Helical" evidence="7">
    <location>
        <begin position="152"/>
        <end position="169"/>
    </location>
</feature>
<evidence type="ECO:0000256" key="7">
    <source>
        <dbReference type="RuleBase" id="RU363032"/>
    </source>
</evidence>
<feature type="transmembrane region" description="Helical" evidence="7">
    <location>
        <begin position="92"/>
        <end position="118"/>
    </location>
</feature>
<dbReference type="GO" id="GO:0005886">
    <property type="term" value="C:plasma membrane"/>
    <property type="evidence" value="ECO:0007669"/>
    <property type="project" value="UniProtKB-SubCell"/>
</dbReference>
<keyword evidence="2 7" id="KW-0813">Transport</keyword>
<dbReference type="Proteomes" id="UP000320393">
    <property type="component" value="Unassembled WGS sequence"/>
</dbReference>
<name>A0A537LJV6_9BACT</name>
<feature type="transmembrane region" description="Helical" evidence="7">
    <location>
        <begin position="125"/>
        <end position="146"/>
    </location>
</feature>
<feature type="transmembrane region" description="Helical" evidence="7">
    <location>
        <begin position="28"/>
        <end position="51"/>
    </location>
</feature>
<evidence type="ECO:0000256" key="4">
    <source>
        <dbReference type="ARBA" id="ARBA00022692"/>
    </source>
</evidence>
<keyword evidence="4 7" id="KW-0812">Transmembrane</keyword>
<dbReference type="InterPro" id="IPR050366">
    <property type="entry name" value="BP-dependent_transpt_permease"/>
</dbReference>
<sequence length="292" mass="30660">MAGEARLLATSRPLAPARPERRGRRGGTALWMGAVIVGAWALVAAIGPLVVPHSPLDLDVMHRLEPPTAHHLFGTDEAGRDNFSRVIYGARITIPVAFGVIVVASAVGVGVGAVSGYAGGRVDEVLMRVVDVVLAFPSIVLAMAITAALGPGLPHAMLAIVLVGWAEYSRLMRGQILVSKANDYVVAARALGAPAWRVLLRHMLPNAFPPVVVKGTLDIGGAIILIAALSFIGLGAVPPAPEWGAMIAAGQSKFEYWWVATFPGLAILSVVLGFNFLGDGLQDLLNPRLRDD</sequence>
<evidence type="ECO:0000256" key="3">
    <source>
        <dbReference type="ARBA" id="ARBA00022475"/>
    </source>
</evidence>
<keyword evidence="5 7" id="KW-1133">Transmembrane helix</keyword>
<feature type="domain" description="ABC transmembrane type-1" evidence="9">
    <location>
        <begin position="90"/>
        <end position="278"/>
    </location>
</feature>